<dbReference type="RefSeq" id="WP_322520422.1">
    <property type="nucleotide sequence ID" value="NZ_CP140153.1"/>
</dbReference>
<proteinExistence type="predicted"/>
<sequence length="196" mass="18943">MNDVIGKQDFTSTVGNRAFVTGGQRIASGLPLTGIARHLTLHLPLSLASVALAVSLLPGSASAAGSRAAVDAKPGEIVLLRSVPARPAARPMPPGRALLIDPSPKSEMEQGLSHLEISPGSYGQVAAGGGNGPVASGGMGGSINAITQQLVGGSAHRGDSAPSAAGGAMGAVTGSIGSTVTGALSGAGLLGQGGQR</sequence>
<protein>
    <submittedName>
        <fullName evidence="1">Uncharacterized protein</fullName>
    </submittedName>
</protein>
<reference evidence="1 2" key="1">
    <citation type="submission" date="2023-11" db="EMBL/GenBank/DDBJ databases">
        <title>MicrobeMod: A computational toolkit for identifying prokaryotic methylation and restriction-modification with nanopore sequencing.</title>
        <authorList>
            <person name="Crits-Christoph A."/>
            <person name="Kang S.C."/>
            <person name="Lee H."/>
            <person name="Ostrov N."/>
        </authorList>
    </citation>
    <scope>NUCLEOTIDE SEQUENCE [LARGE SCALE GENOMIC DNA]</scope>
    <source>
        <strain evidence="1 2">ATCC 49870</strain>
    </source>
</reference>
<accession>A0ABZ0YUI5</accession>
<gene>
    <name evidence="1" type="ORF">SR882_06365</name>
</gene>
<organism evidence="1 2">
    <name type="scientific">Guyparkeria halophila</name>
    <dbReference type="NCBI Taxonomy" id="47960"/>
    <lineage>
        <taxon>Bacteria</taxon>
        <taxon>Pseudomonadati</taxon>
        <taxon>Pseudomonadota</taxon>
        <taxon>Gammaproteobacteria</taxon>
        <taxon>Chromatiales</taxon>
        <taxon>Thioalkalibacteraceae</taxon>
        <taxon>Guyparkeria</taxon>
    </lineage>
</organism>
<dbReference type="EMBL" id="CP140153">
    <property type="protein sequence ID" value="WQH15393.1"/>
    <property type="molecule type" value="Genomic_DNA"/>
</dbReference>
<name>A0ABZ0YUI5_9GAMM</name>
<dbReference type="Proteomes" id="UP001327459">
    <property type="component" value="Chromosome"/>
</dbReference>
<evidence type="ECO:0000313" key="1">
    <source>
        <dbReference type="EMBL" id="WQH15393.1"/>
    </source>
</evidence>
<keyword evidence="2" id="KW-1185">Reference proteome</keyword>
<evidence type="ECO:0000313" key="2">
    <source>
        <dbReference type="Proteomes" id="UP001327459"/>
    </source>
</evidence>